<dbReference type="SUPFAM" id="SSF160387">
    <property type="entry name" value="NosL/MerB-like"/>
    <property type="match status" value="1"/>
</dbReference>
<dbReference type="InterPro" id="IPR008719">
    <property type="entry name" value="N2O_reductase_NosL"/>
</dbReference>
<name>A0A8J7G3N8_9BACL</name>
<dbReference type="PROSITE" id="PS51257">
    <property type="entry name" value="PROKAR_LIPOPROTEIN"/>
    <property type="match status" value="1"/>
</dbReference>
<comment type="caution">
    <text evidence="4">The sequence shown here is derived from an EMBL/GenBank/DDBJ whole genome shotgun (WGS) entry which is preliminary data.</text>
</comment>
<evidence type="ECO:0000256" key="2">
    <source>
        <dbReference type="SAM" id="MobiDB-lite"/>
    </source>
</evidence>
<dbReference type="AlphaFoldDB" id="A0A8J7G3N8"/>
<feature type="chain" id="PRO_5035180654" evidence="3">
    <location>
        <begin position="16"/>
        <end position="210"/>
    </location>
</feature>
<feature type="signal peptide" evidence="3">
    <location>
        <begin position="1"/>
        <end position="15"/>
    </location>
</feature>
<organism evidence="4 5">
    <name type="scientific">Savagea serpentis</name>
    <dbReference type="NCBI Taxonomy" id="2785297"/>
    <lineage>
        <taxon>Bacteria</taxon>
        <taxon>Bacillati</taxon>
        <taxon>Bacillota</taxon>
        <taxon>Bacilli</taxon>
        <taxon>Bacillales</taxon>
        <taxon>Caryophanaceae</taxon>
        <taxon>Savagea</taxon>
    </lineage>
</organism>
<dbReference type="InterPro" id="IPR012640">
    <property type="entry name" value="Membr_lipoprot_lipid_attach_CS"/>
</dbReference>
<evidence type="ECO:0000256" key="3">
    <source>
        <dbReference type="SAM" id="SignalP"/>
    </source>
</evidence>
<feature type="compositionally biased region" description="Basic and acidic residues" evidence="2">
    <location>
        <begin position="37"/>
        <end position="51"/>
    </location>
</feature>
<evidence type="ECO:0000313" key="4">
    <source>
        <dbReference type="EMBL" id="MBF4501670.1"/>
    </source>
</evidence>
<dbReference type="RefSeq" id="WP_194563156.1">
    <property type="nucleotide sequence ID" value="NZ_JADKPV010000005.1"/>
</dbReference>
<proteinExistence type="predicted"/>
<feature type="region of interest" description="Disordered" evidence="2">
    <location>
        <begin position="176"/>
        <end position="210"/>
    </location>
</feature>
<sequence>MKKWLFLLVAMFALAACSNEGEEKPKEDAQTEVENGEQAKEHANHVHAEPDEHTECAYCNMKVYMENEEMGEFSAQATTADGEVLFFDDAGCLVNFENDNEDVKLTERLVRDFDTKEWVALEDAHIAHADIATPMKYGNAFFNNEEGFNKFLESATDAKKSSVDEIKEVAFARAAKKKEMGGGHDHGDHGDHDMDHGDHDMEDEDEHKNH</sequence>
<gene>
    <name evidence="4" type="ORF">IRY55_09870</name>
</gene>
<dbReference type="Pfam" id="PF05573">
    <property type="entry name" value="NosL"/>
    <property type="match status" value="1"/>
</dbReference>
<keyword evidence="4" id="KW-0449">Lipoprotein</keyword>
<evidence type="ECO:0000313" key="5">
    <source>
        <dbReference type="Proteomes" id="UP000622653"/>
    </source>
</evidence>
<keyword evidence="1 3" id="KW-0732">Signal</keyword>
<accession>A0A8J7G3N8</accession>
<dbReference type="PANTHER" id="PTHR41247">
    <property type="entry name" value="HTH-TYPE TRANSCRIPTIONAL REPRESSOR YCNK"/>
    <property type="match status" value="1"/>
</dbReference>
<feature type="compositionally biased region" description="Basic and acidic residues" evidence="2">
    <location>
        <begin position="177"/>
        <end position="199"/>
    </location>
</feature>
<dbReference type="EMBL" id="JADKPV010000005">
    <property type="protein sequence ID" value="MBF4501670.1"/>
    <property type="molecule type" value="Genomic_DNA"/>
</dbReference>
<keyword evidence="5" id="KW-1185">Reference proteome</keyword>
<feature type="compositionally biased region" description="Acidic residues" evidence="2">
    <location>
        <begin position="200"/>
        <end position="210"/>
    </location>
</feature>
<reference evidence="4" key="1">
    <citation type="submission" date="2020-11" db="EMBL/GenBank/DDBJ databases">
        <title>Multidrug resistant novel bacterium Savagea serpentis sp. nov., isolated from the scats of a vine snake (Ahaetulla nasuta).</title>
        <authorList>
            <person name="Venkata Ramana V."/>
            <person name="Vikas Patil S."/>
            <person name="Yogita Lugani V."/>
        </authorList>
    </citation>
    <scope>NUCLEOTIDE SEQUENCE</scope>
    <source>
        <strain evidence="4">SN6</strain>
    </source>
</reference>
<dbReference type="Pfam" id="PF08139">
    <property type="entry name" value="LPAM_1"/>
    <property type="match status" value="1"/>
</dbReference>
<protein>
    <submittedName>
        <fullName evidence="4">Membrane lipoprotein lipid attachment site-containing protein</fullName>
    </submittedName>
</protein>
<evidence type="ECO:0000256" key="1">
    <source>
        <dbReference type="ARBA" id="ARBA00022729"/>
    </source>
</evidence>
<dbReference type="Proteomes" id="UP000622653">
    <property type="component" value="Unassembled WGS sequence"/>
</dbReference>
<feature type="region of interest" description="Disordered" evidence="2">
    <location>
        <begin position="20"/>
        <end position="51"/>
    </location>
</feature>
<dbReference type="PANTHER" id="PTHR41247:SF1">
    <property type="entry name" value="HTH-TYPE TRANSCRIPTIONAL REPRESSOR YCNK"/>
    <property type="match status" value="1"/>
</dbReference>